<proteinExistence type="predicted"/>
<evidence type="ECO:0000256" key="1">
    <source>
        <dbReference type="SAM" id="MobiDB-lite"/>
    </source>
</evidence>
<feature type="compositionally biased region" description="Low complexity" evidence="1">
    <location>
        <begin position="35"/>
        <end position="45"/>
    </location>
</feature>
<evidence type="ECO:0000313" key="3">
    <source>
        <dbReference type="Proteomes" id="UP001550850"/>
    </source>
</evidence>
<dbReference type="Proteomes" id="UP001550850">
    <property type="component" value="Unassembled WGS sequence"/>
</dbReference>
<gene>
    <name evidence="2" type="ORF">AB0E65_27300</name>
</gene>
<feature type="compositionally biased region" description="Basic and acidic residues" evidence="1">
    <location>
        <begin position="61"/>
        <end position="72"/>
    </location>
</feature>
<sequence>MSDATAAGGVQPVPRDMPDQQAGPERARERDGGRAPEAGPGAAASPDRDPATASTDDGAEREEPGSREDPERPAAAGKPVPRDLQDQQATDEGGDRWDAAPGPAATGSGERTGDADEEELPDTDEAGTGRQGAPKGGSPNPEHPVPEEPAG</sequence>
<feature type="compositionally biased region" description="Basic and acidic residues" evidence="1">
    <location>
        <begin position="25"/>
        <end position="34"/>
    </location>
</feature>
<comment type="caution">
    <text evidence="2">The sequence shown here is derived from an EMBL/GenBank/DDBJ whole genome shotgun (WGS) entry which is preliminary data.</text>
</comment>
<dbReference type="EMBL" id="JBEZUR010000074">
    <property type="protein sequence ID" value="MEU3557885.1"/>
    <property type="molecule type" value="Genomic_DNA"/>
</dbReference>
<evidence type="ECO:0000313" key="2">
    <source>
        <dbReference type="EMBL" id="MEU3557885.1"/>
    </source>
</evidence>
<feature type="region of interest" description="Disordered" evidence="1">
    <location>
        <begin position="1"/>
        <end position="151"/>
    </location>
</feature>
<reference evidence="2 3" key="1">
    <citation type="submission" date="2024-06" db="EMBL/GenBank/DDBJ databases">
        <title>The Natural Products Discovery Center: Release of the First 8490 Sequenced Strains for Exploring Actinobacteria Biosynthetic Diversity.</title>
        <authorList>
            <person name="Kalkreuter E."/>
            <person name="Kautsar S.A."/>
            <person name="Yang D."/>
            <person name="Bader C.D."/>
            <person name="Teijaro C.N."/>
            <person name="Fluegel L."/>
            <person name="Davis C.M."/>
            <person name="Simpson J.R."/>
            <person name="Lauterbach L."/>
            <person name="Steele A.D."/>
            <person name="Gui C."/>
            <person name="Meng S."/>
            <person name="Li G."/>
            <person name="Viehrig K."/>
            <person name="Ye F."/>
            <person name="Su P."/>
            <person name="Kiefer A.F."/>
            <person name="Nichols A."/>
            <person name="Cepeda A.J."/>
            <person name="Yan W."/>
            <person name="Fan B."/>
            <person name="Jiang Y."/>
            <person name="Adhikari A."/>
            <person name="Zheng C.-J."/>
            <person name="Schuster L."/>
            <person name="Cowan T.M."/>
            <person name="Smanski M.J."/>
            <person name="Chevrette M.G."/>
            <person name="De Carvalho L.P.S."/>
            <person name="Shen B."/>
        </authorList>
    </citation>
    <scope>NUCLEOTIDE SEQUENCE [LARGE SCALE GENOMIC DNA]</scope>
    <source>
        <strain evidence="2 3">NPDC038104</strain>
    </source>
</reference>
<accession>A0ABV2YQ73</accession>
<name>A0ABV2YQ73_9ACTN</name>
<dbReference type="RefSeq" id="WP_108955648.1">
    <property type="nucleotide sequence ID" value="NZ_BEVZ01000006.1"/>
</dbReference>
<feature type="compositionally biased region" description="Acidic residues" evidence="1">
    <location>
        <begin position="115"/>
        <end position="125"/>
    </location>
</feature>
<protein>
    <submittedName>
        <fullName evidence="2">Uncharacterized protein</fullName>
    </submittedName>
</protein>
<keyword evidence="3" id="KW-1185">Reference proteome</keyword>
<organism evidence="2 3">
    <name type="scientific">Streptomyces fragilis</name>
    <dbReference type="NCBI Taxonomy" id="67301"/>
    <lineage>
        <taxon>Bacteria</taxon>
        <taxon>Bacillati</taxon>
        <taxon>Actinomycetota</taxon>
        <taxon>Actinomycetes</taxon>
        <taxon>Kitasatosporales</taxon>
        <taxon>Streptomycetaceae</taxon>
        <taxon>Streptomyces</taxon>
    </lineage>
</organism>